<dbReference type="SUPFAM" id="SSF143410">
    <property type="entry name" value="DOPA-like"/>
    <property type="match status" value="1"/>
</dbReference>
<dbReference type="EMBL" id="CAXHTA020000021">
    <property type="protein sequence ID" value="CAL5229675.1"/>
    <property type="molecule type" value="Genomic_DNA"/>
</dbReference>
<dbReference type="PANTHER" id="PTHR36423:SF2">
    <property type="entry name" value="AFR070WP"/>
    <property type="match status" value="1"/>
</dbReference>
<name>A0ABP1GEG5_9CHLO</name>
<accession>A0ABP1GEG5</accession>
<evidence type="ECO:0000313" key="2">
    <source>
        <dbReference type="Proteomes" id="UP001497392"/>
    </source>
</evidence>
<dbReference type="Pfam" id="PF08883">
    <property type="entry name" value="DOPA_dioxygen"/>
    <property type="match status" value="1"/>
</dbReference>
<evidence type="ECO:0000313" key="1">
    <source>
        <dbReference type="EMBL" id="CAL5229675.1"/>
    </source>
</evidence>
<gene>
    <name evidence="1" type="primary">g13042</name>
    <name evidence="1" type="ORF">VP750_LOCUS11581</name>
</gene>
<proteinExistence type="predicted"/>
<dbReference type="Proteomes" id="UP001497392">
    <property type="component" value="Unassembled WGS sequence"/>
</dbReference>
<organism evidence="1 2">
    <name type="scientific">Coccomyxa viridis</name>
    <dbReference type="NCBI Taxonomy" id="1274662"/>
    <lineage>
        <taxon>Eukaryota</taxon>
        <taxon>Viridiplantae</taxon>
        <taxon>Chlorophyta</taxon>
        <taxon>core chlorophytes</taxon>
        <taxon>Trebouxiophyceae</taxon>
        <taxon>Trebouxiophyceae incertae sedis</taxon>
        <taxon>Coccomyxaceae</taxon>
        <taxon>Coccomyxa</taxon>
    </lineage>
</organism>
<keyword evidence="2" id="KW-1185">Reference proteome</keyword>
<dbReference type="InterPro" id="IPR023389">
    <property type="entry name" value="DOPA-like_sf"/>
</dbReference>
<dbReference type="PANTHER" id="PTHR36423">
    <property type="entry name" value="AFR070WP"/>
    <property type="match status" value="1"/>
</dbReference>
<protein>
    <submittedName>
        <fullName evidence="1">G13042 protein</fullName>
    </submittedName>
</protein>
<sequence length="158" mass="18263">MTTREALHKYRESTTGEEAHVRVFFFHAHIYYDPEGPQKAQMLALHKKLQEDFKTDPDVEVHTLQEGAVGPHPTANLEVLFTRHRFTYMLSYMTFHVAPTFSTLVHELTADQLGDHTTRAIWLGKQLQVKPELLQKMDKQSAEKGLSEEDIIWAVHSH</sequence>
<dbReference type="Gene3D" id="3.30.70.1240">
    <property type="entry name" value="DOPA-like domains"/>
    <property type="match status" value="1"/>
</dbReference>
<dbReference type="InterPro" id="IPR014980">
    <property type="entry name" value="DOPA_dioxygen"/>
</dbReference>
<comment type="caution">
    <text evidence="1">The sequence shown here is derived from an EMBL/GenBank/DDBJ whole genome shotgun (WGS) entry which is preliminary data.</text>
</comment>
<reference evidence="1 2" key="1">
    <citation type="submission" date="2024-06" db="EMBL/GenBank/DDBJ databases">
        <authorList>
            <person name="Kraege A."/>
            <person name="Thomma B."/>
        </authorList>
    </citation>
    <scope>NUCLEOTIDE SEQUENCE [LARGE SCALE GENOMIC DNA]</scope>
</reference>